<dbReference type="PROSITE" id="PS50017">
    <property type="entry name" value="DEATH_DOMAIN"/>
    <property type="match status" value="1"/>
</dbReference>
<dbReference type="Gene3D" id="1.10.533.10">
    <property type="entry name" value="Death Domain, Fas"/>
    <property type="match status" value="1"/>
</dbReference>
<dbReference type="OrthoDB" id="10501875at2759"/>
<protein>
    <recommendedName>
        <fullName evidence="2">Death domain-containing protein</fullName>
    </recommendedName>
</protein>
<gene>
    <name evidence="3" type="ORF">KP79_PYT11607</name>
</gene>
<feature type="region of interest" description="Disordered" evidence="1">
    <location>
        <begin position="14"/>
        <end position="117"/>
    </location>
</feature>
<evidence type="ECO:0000313" key="4">
    <source>
        <dbReference type="Proteomes" id="UP000242188"/>
    </source>
</evidence>
<organism evidence="3 4">
    <name type="scientific">Mizuhopecten yessoensis</name>
    <name type="common">Japanese scallop</name>
    <name type="synonym">Patinopecten yessoensis</name>
    <dbReference type="NCBI Taxonomy" id="6573"/>
    <lineage>
        <taxon>Eukaryota</taxon>
        <taxon>Metazoa</taxon>
        <taxon>Spiralia</taxon>
        <taxon>Lophotrochozoa</taxon>
        <taxon>Mollusca</taxon>
        <taxon>Bivalvia</taxon>
        <taxon>Autobranchia</taxon>
        <taxon>Pteriomorphia</taxon>
        <taxon>Pectinida</taxon>
        <taxon>Pectinoidea</taxon>
        <taxon>Pectinidae</taxon>
        <taxon>Mizuhopecten</taxon>
    </lineage>
</organism>
<sequence>MTFTIRSSTQVILNADYKGSNQDTSDEDNITEEELTESDENDGVIKYGSTSSVAFNPDFRNNMEESGEDSFTEDDMETENSESEHTDPTDESGPKDSESEYTDPTDESGPKEYPMIEGNLDNGIIVRYPENYRSHFPYVSRPLQLQSRNTQLAELKNTLVGSKLITDMFGIYGKSATVEDKLASILFADKCEGDIRISVTVKAKLSPHFQYFAFLRRNGDWVKLPVQMEGNIAEFEGGTFDILFLTSTPIIETITLGPEGKVFTSDYDKNIKLIFPRNCVWDTEILHVQIIPSSNNGPICMDDQPCIIGATKSIHVDHRKGIFKQQIEIHLELCLFDNSTDPDLAKYNFVDVHAVNKQEGEIVMRQLPTESYTRVVRGFSLCMKIDDFDSHSIQLGIHDKMVTQTGKLRARMAHDEIFHCHILVFMSENIHNYQGKSIRVECVENKDVQKTIDKLHAMNYGFIELTKCRSPPIFIEDGERIRISLHGGIKLPWGFRKDQMIISFLREGLHTHIVFPVVTQFGNRPSHFGYIDFDRAEGQKEMLYHTFFDVDFPFPGMRLEPGSETASLSSMELSPQFTRSAQGVISEATSLKSMIGSGSDSASSSKASLPEGHTSTTANIMLKINSSLSEMLINTNWKFVLRAVFFSDSELGADSIISEAEKNNSGNVREAIYSVLTAWTYKTNHKTPKEMFDAIIRGLKEEDFEQIALTLKERHERDVQS</sequence>
<feature type="compositionally biased region" description="Basic and acidic residues" evidence="1">
    <location>
        <begin position="82"/>
        <end position="98"/>
    </location>
</feature>
<accession>A0A210QAH2</accession>
<feature type="domain" description="Death" evidence="2">
    <location>
        <begin position="636"/>
        <end position="715"/>
    </location>
</feature>
<proteinExistence type="predicted"/>
<dbReference type="GO" id="GO:0007165">
    <property type="term" value="P:signal transduction"/>
    <property type="evidence" value="ECO:0007669"/>
    <property type="project" value="InterPro"/>
</dbReference>
<keyword evidence="4" id="KW-1185">Reference proteome</keyword>
<evidence type="ECO:0000259" key="2">
    <source>
        <dbReference type="PROSITE" id="PS50017"/>
    </source>
</evidence>
<dbReference type="Proteomes" id="UP000242188">
    <property type="component" value="Unassembled WGS sequence"/>
</dbReference>
<dbReference type="AlphaFoldDB" id="A0A210QAH2"/>
<dbReference type="InterPro" id="IPR000488">
    <property type="entry name" value="Death_dom"/>
</dbReference>
<comment type="caution">
    <text evidence="3">The sequence shown here is derived from an EMBL/GenBank/DDBJ whole genome shotgun (WGS) entry which is preliminary data.</text>
</comment>
<reference evidence="3 4" key="1">
    <citation type="journal article" date="2017" name="Nat. Ecol. Evol.">
        <title>Scallop genome provides insights into evolution of bilaterian karyotype and development.</title>
        <authorList>
            <person name="Wang S."/>
            <person name="Zhang J."/>
            <person name="Jiao W."/>
            <person name="Li J."/>
            <person name="Xun X."/>
            <person name="Sun Y."/>
            <person name="Guo X."/>
            <person name="Huan P."/>
            <person name="Dong B."/>
            <person name="Zhang L."/>
            <person name="Hu X."/>
            <person name="Sun X."/>
            <person name="Wang J."/>
            <person name="Zhao C."/>
            <person name="Wang Y."/>
            <person name="Wang D."/>
            <person name="Huang X."/>
            <person name="Wang R."/>
            <person name="Lv J."/>
            <person name="Li Y."/>
            <person name="Zhang Z."/>
            <person name="Liu B."/>
            <person name="Lu W."/>
            <person name="Hui Y."/>
            <person name="Liang J."/>
            <person name="Zhou Z."/>
            <person name="Hou R."/>
            <person name="Li X."/>
            <person name="Liu Y."/>
            <person name="Li H."/>
            <person name="Ning X."/>
            <person name="Lin Y."/>
            <person name="Zhao L."/>
            <person name="Xing Q."/>
            <person name="Dou J."/>
            <person name="Li Y."/>
            <person name="Mao J."/>
            <person name="Guo H."/>
            <person name="Dou H."/>
            <person name="Li T."/>
            <person name="Mu C."/>
            <person name="Jiang W."/>
            <person name="Fu Q."/>
            <person name="Fu X."/>
            <person name="Miao Y."/>
            <person name="Liu J."/>
            <person name="Yu Q."/>
            <person name="Li R."/>
            <person name="Liao H."/>
            <person name="Li X."/>
            <person name="Kong Y."/>
            <person name="Jiang Z."/>
            <person name="Chourrout D."/>
            <person name="Li R."/>
            <person name="Bao Z."/>
        </authorList>
    </citation>
    <scope>NUCLEOTIDE SEQUENCE [LARGE SCALE GENOMIC DNA]</scope>
    <source>
        <strain evidence="3 4">PY_sf001</strain>
    </source>
</reference>
<feature type="compositionally biased region" description="Acidic residues" evidence="1">
    <location>
        <begin position="24"/>
        <end position="42"/>
    </location>
</feature>
<dbReference type="InterPro" id="IPR011029">
    <property type="entry name" value="DEATH-like_dom_sf"/>
</dbReference>
<dbReference type="EMBL" id="NEDP02004407">
    <property type="protein sequence ID" value="OWF45737.1"/>
    <property type="molecule type" value="Genomic_DNA"/>
</dbReference>
<evidence type="ECO:0000256" key="1">
    <source>
        <dbReference type="SAM" id="MobiDB-lite"/>
    </source>
</evidence>
<feature type="compositionally biased region" description="Acidic residues" evidence="1">
    <location>
        <begin position="65"/>
        <end position="81"/>
    </location>
</feature>
<dbReference type="CDD" id="cd01670">
    <property type="entry name" value="Death"/>
    <property type="match status" value="1"/>
</dbReference>
<name>A0A210QAH2_MIZYE</name>
<evidence type="ECO:0000313" key="3">
    <source>
        <dbReference type="EMBL" id="OWF45737.1"/>
    </source>
</evidence>